<dbReference type="GO" id="GO:0006888">
    <property type="term" value="P:endoplasmic reticulum to Golgi vesicle-mediated transport"/>
    <property type="evidence" value="ECO:0007669"/>
    <property type="project" value="UniProtKB-UniRule"/>
</dbReference>
<evidence type="ECO:0000259" key="7">
    <source>
        <dbReference type="Pfam" id="PF05529"/>
    </source>
</evidence>
<dbReference type="RefSeq" id="XP_009527969.1">
    <property type="nucleotide sequence ID" value="XM_009529674.1"/>
</dbReference>
<sequence length="348" mass="39505">MALWKELLDFIHWMLKRFPAKIATTEVMEMAARENKFEVVLFLHSQGTERLREDTIESLIGRRLQRTRPTMLLNHLMFWMMMTEGAICLVLSLPFGQWVSHAVISFLMKHLGGKDSPANMVATVVLAIVSLLFISDVTTVYKHHSSDEVLSDGMRIRLLTAQRDMYITGFCLFLFLLLRLVYIALATNLRLEKSLGAMKKQAEGAAAGYKSLLAENESFKQQTAKLHQLLEAEEDDGDKKKKLDVLAKLVQENADLEAKVKASAEQLKKAEGQVAAVTKQAEGQSSAFMKLMDEKSEADKQLETAKAQDEELKRQRELIAKLTEERDSLKTQIQDYDFMFAEAKKKAE</sequence>
<dbReference type="GO" id="GO:0006886">
    <property type="term" value="P:intracellular protein transport"/>
    <property type="evidence" value="ECO:0007669"/>
    <property type="project" value="UniProtKB-UniRule"/>
</dbReference>
<keyword evidence="3 5" id="KW-1133">Transmembrane helix</keyword>
<keyword evidence="6" id="KW-0175">Coiled coil</keyword>
<dbReference type="AlphaFoldDB" id="G4ZJV0"/>
<dbReference type="GO" id="GO:0070973">
    <property type="term" value="P:protein localization to endoplasmic reticulum exit site"/>
    <property type="evidence" value="ECO:0007669"/>
    <property type="project" value="UniProtKB-UniRule"/>
</dbReference>
<dbReference type="OMA" id="NWLSPYW"/>
<dbReference type="GeneID" id="20638636"/>
<evidence type="ECO:0000256" key="1">
    <source>
        <dbReference type="ARBA" id="ARBA00004141"/>
    </source>
</evidence>
<evidence type="ECO:0000256" key="2">
    <source>
        <dbReference type="ARBA" id="ARBA00022692"/>
    </source>
</evidence>
<proteinExistence type="inferred from homology"/>
<feature type="transmembrane region" description="Helical" evidence="5">
    <location>
        <begin position="165"/>
        <end position="185"/>
    </location>
</feature>
<dbReference type="PANTHER" id="PTHR12701">
    <property type="entry name" value="BCR-ASSOCIATED PROTEIN, BAP"/>
    <property type="match status" value="1"/>
</dbReference>
<evidence type="ECO:0000256" key="3">
    <source>
        <dbReference type="ARBA" id="ARBA00022989"/>
    </source>
</evidence>
<comment type="subcellular location">
    <subcellularLocation>
        <location evidence="5">Endoplasmic reticulum membrane</location>
        <topology evidence="5">Multi-pass membrane protein</topology>
    </subcellularLocation>
    <subcellularLocation>
        <location evidence="1">Membrane</location>
        <topology evidence="1">Multi-pass membrane protein</topology>
    </subcellularLocation>
</comment>
<feature type="transmembrane region" description="Helical" evidence="5">
    <location>
        <begin position="72"/>
        <end position="96"/>
    </location>
</feature>
<keyword evidence="2 5" id="KW-0812">Transmembrane</keyword>
<feature type="transmembrane region" description="Helical" evidence="5">
    <location>
        <begin position="116"/>
        <end position="134"/>
    </location>
</feature>
<feature type="domain" description="BAP29/BAP31 transmembrane" evidence="7">
    <location>
        <begin position="75"/>
        <end position="195"/>
    </location>
</feature>
<reference evidence="8 9" key="1">
    <citation type="journal article" date="2006" name="Science">
        <title>Phytophthora genome sequences uncover evolutionary origins and mechanisms of pathogenesis.</title>
        <authorList>
            <person name="Tyler B.M."/>
            <person name="Tripathy S."/>
            <person name="Zhang X."/>
            <person name="Dehal P."/>
            <person name="Jiang R.H."/>
            <person name="Aerts A."/>
            <person name="Arredondo F.D."/>
            <person name="Baxter L."/>
            <person name="Bensasson D."/>
            <person name="Beynon J.L."/>
            <person name="Chapman J."/>
            <person name="Damasceno C.M."/>
            <person name="Dorrance A.E."/>
            <person name="Dou D."/>
            <person name="Dickerman A.W."/>
            <person name="Dubchak I.L."/>
            <person name="Garbelotto M."/>
            <person name="Gijzen M."/>
            <person name="Gordon S.G."/>
            <person name="Govers F."/>
            <person name="Grunwald N.J."/>
            <person name="Huang W."/>
            <person name="Ivors K.L."/>
            <person name="Jones R.W."/>
            <person name="Kamoun S."/>
            <person name="Krampis K."/>
            <person name="Lamour K.H."/>
            <person name="Lee M.K."/>
            <person name="McDonald W.H."/>
            <person name="Medina M."/>
            <person name="Meijer H.J."/>
            <person name="Nordberg E.K."/>
            <person name="Maclean D.J."/>
            <person name="Ospina-Giraldo M.D."/>
            <person name="Morris P.F."/>
            <person name="Phuntumart V."/>
            <person name="Putnam N.H."/>
            <person name="Rash S."/>
            <person name="Rose J.K."/>
            <person name="Sakihama Y."/>
            <person name="Salamov A.A."/>
            <person name="Savidor A."/>
            <person name="Scheuring C.F."/>
            <person name="Smith B.M."/>
            <person name="Sobral B.W."/>
            <person name="Terry A."/>
            <person name="Torto-Alalibo T.A."/>
            <person name="Win J."/>
            <person name="Xu Z."/>
            <person name="Zhang H."/>
            <person name="Grigoriev I.V."/>
            <person name="Rokhsar D.S."/>
            <person name="Boore J.L."/>
        </authorList>
    </citation>
    <scope>NUCLEOTIDE SEQUENCE [LARGE SCALE GENOMIC DNA]</scope>
    <source>
        <strain evidence="8 9">P6497</strain>
    </source>
</reference>
<dbReference type="InterPro" id="IPR040463">
    <property type="entry name" value="BAP29/BAP31_N"/>
</dbReference>
<dbReference type="PANTHER" id="PTHR12701:SF20">
    <property type="entry name" value="ENDOPLASMIC RETICULUM TRANSMEMBRANE PROTEIN"/>
    <property type="match status" value="1"/>
</dbReference>
<evidence type="ECO:0000256" key="5">
    <source>
        <dbReference type="RuleBase" id="RU367026"/>
    </source>
</evidence>
<keyword evidence="9" id="KW-1185">Reference proteome</keyword>
<dbReference type="KEGG" id="psoj:PHYSODRAFT_255626"/>
<name>G4ZJV0_PHYSP</name>
<evidence type="ECO:0000313" key="8">
    <source>
        <dbReference type="EMBL" id="EGZ18911.1"/>
    </source>
</evidence>
<dbReference type="InterPro" id="IPR008417">
    <property type="entry name" value="BAP29/BAP31"/>
</dbReference>
<dbReference type="Pfam" id="PF05529">
    <property type="entry name" value="Bap31"/>
    <property type="match status" value="1"/>
</dbReference>
<comment type="similarity">
    <text evidence="5">Belongs to the BCAP29/BCAP31 family.</text>
</comment>
<keyword evidence="5" id="KW-0653">Protein transport</keyword>
<protein>
    <recommendedName>
        <fullName evidence="5">Endoplasmic reticulum transmembrane protein</fullName>
    </recommendedName>
</protein>
<feature type="coiled-coil region" evidence="6">
    <location>
        <begin position="239"/>
        <end position="332"/>
    </location>
</feature>
<evidence type="ECO:0000256" key="6">
    <source>
        <dbReference type="SAM" id="Coils"/>
    </source>
</evidence>
<evidence type="ECO:0000313" key="9">
    <source>
        <dbReference type="Proteomes" id="UP000002640"/>
    </source>
</evidence>
<dbReference type="Proteomes" id="UP000002640">
    <property type="component" value="Unassembled WGS sequence"/>
</dbReference>
<comment type="function">
    <text evidence="5">May play a role in anterograde transport of membrane proteins from the endoplasmic reticulum to the Golgi.</text>
</comment>
<dbReference type="InParanoid" id="G4ZJV0"/>
<keyword evidence="5" id="KW-0931">ER-Golgi transport</keyword>
<gene>
    <name evidence="8" type="ORF">PHYSODRAFT_255626</name>
</gene>
<dbReference type="STRING" id="1094619.G4ZJV0"/>
<keyword evidence="4 5" id="KW-0472">Membrane</keyword>
<evidence type="ECO:0000256" key="4">
    <source>
        <dbReference type="ARBA" id="ARBA00023136"/>
    </source>
</evidence>
<accession>G4ZJV0</accession>
<organism evidence="8 9">
    <name type="scientific">Phytophthora sojae (strain P6497)</name>
    <name type="common">Soybean stem and root rot agent</name>
    <name type="synonym">Phytophthora megasperma f. sp. glycines</name>
    <dbReference type="NCBI Taxonomy" id="1094619"/>
    <lineage>
        <taxon>Eukaryota</taxon>
        <taxon>Sar</taxon>
        <taxon>Stramenopiles</taxon>
        <taxon>Oomycota</taxon>
        <taxon>Peronosporomycetes</taxon>
        <taxon>Peronosporales</taxon>
        <taxon>Peronosporaceae</taxon>
        <taxon>Phytophthora</taxon>
    </lineage>
</organism>
<dbReference type="EMBL" id="JH159154">
    <property type="protein sequence ID" value="EGZ18911.1"/>
    <property type="molecule type" value="Genomic_DNA"/>
</dbReference>
<dbReference type="SMR" id="G4ZJV0"/>
<keyword evidence="5" id="KW-0256">Endoplasmic reticulum</keyword>
<keyword evidence="5" id="KW-0813">Transport</keyword>
<dbReference type="GO" id="GO:0005789">
    <property type="term" value="C:endoplasmic reticulum membrane"/>
    <property type="evidence" value="ECO:0007669"/>
    <property type="project" value="UniProtKB-SubCell"/>
</dbReference>